<dbReference type="CDD" id="cd03801">
    <property type="entry name" value="GT4_PimA-like"/>
    <property type="match status" value="1"/>
</dbReference>
<feature type="domain" description="Glycosyl transferase family 1" evidence="1">
    <location>
        <begin position="179"/>
        <end position="342"/>
    </location>
</feature>
<dbReference type="PANTHER" id="PTHR12526:SF630">
    <property type="entry name" value="GLYCOSYLTRANSFERASE"/>
    <property type="match status" value="1"/>
</dbReference>
<organism evidence="2 3">
    <name type="scientific">Flavobacterium proteolyticum</name>
    <dbReference type="NCBI Taxonomy" id="2911683"/>
    <lineage>
        <taxon>Bacteria</taxon>
        <taxon>Pseudomonadati</taxon>
        <taxon>Bacteroidota</taxon>
        <taxon>Flavobacteriia</taxon>
        <taxon>Flavobacteriales</taxon>
        <taxon>Flavobacteriaceae</taxon>
        <taxon>Flavobacterium</taxon>
    </lineage>
</organism>
<gene>
    <name evidence="2" type="ORF">IM755_05835</name>
</gene>
<reference evidence="2 3" key="1">
    <citation type="submission" date="2020-10" db="EMBL/GenBank/DDBJ databases">
        <title>The genome sequence of Flavobacterium aquaticum 1Y8A.</title>
        <authorList>
            <person name="Liu Y."/>
        </authorList>
    </citation>
    <scope>NUCLEOTIDE SEQUENCE [LARGE SCALE GENOMIC DNA]</scope>
    <source>
        <strain evidence="2 3">1Y8A</strain>
    </source>
</reference>
<sequence>MRLIQLTASMGWRGHEQKIIYLYEAFKEYGYVEDQWIICPENSEVFKVATEKGMNVISFPYKSEYDFKFAKQLSLISKEKKADVIFIHSSQSHTMAVLSAIFYGLKTPLVLCRTLIRRVDTNFLRKWKYNYKGIKKIICVSEPVVEVLKYAVKDHSKLCVVGSVTDIHKFKKQSKIGALHQEFNIPTDYKIIGNIAEFTGFKDHKTWVNTVAELVKRGVKAKYILVGKGSLENEVREQVAALGLQNDIIFAGFRKDIPEILPEFDLFLFTSNNEPTGGVLLESYACRVPIVAAKAGGIPEVVIDNETGLLAEVGNPISFADKVEQMMNDKQLQEKCSTNGYQFLIDNFTKEVIAKKMFNELNEVVLFNQK</sequence>
<evidence type="ECO:0000259" key="1">
    <source>
        <dbReference type="Pfam" id="PF00534"/>
    </source>
</evidence>
<dbReference type="Gene3D" id="3.40.50.2000">
    <property type="entry name" value="Glycogen Phosphorylase B"/>
    <property type="match status" value="2"/>
</dbReference>
<proteinExistence type="predicted"/>
<keyword evidence="3" id="KW-1185">Reference proteome</keyword>
<evidence type="ECO:0000313" key="3">
    <source>
        <dbReference type="Proteomes" id="UP000656274"/>
    </source>
</evidence>
<dbReference type="Pfam" id="PF00534">
    <property type="entry name" value="Glycos_transf_1"/>
    <property type="match status" value="1"/>
</dbReference>
<dbReference type="RefSeq" id="WP_194094686.1">
    <property type="nucleotide sequence ID" value="NZ_JADFTZ010000002.1"/>
</dbReference>
<dbReference type="InterPro" id="IPR001296">
    <property type="entry name" value="Glyco_trans_1"/>
</dbReference>
<protein>
    <submittedName>
        <fullName evidence="2">Glycosyltransferase family 4 protein</fullName>
    </submittedName>
</protein>
<accession>A0ABR9WQN9</accession>
<dbReference type="SUPFAM" id="SSF53756">
    <property type="entry name" value="UDP-Glycosyltransferase/glycogen phosphorylase"/>
    <property type="match status" value="1"/>
</dbReference>
<dbReference type="Proteomes" id="UP000656274">
    <property type="component" value="Unassembled WGS sequence"/>
</dbReference>
<dbReference type="EMBL" id="JADFTZ010000002">
    <property type="protein sequence ID" value="MBE9576227.1"/>
    <property type="molecule type" value="Genomic_DNA"/>
</dbReference>
<dbReference type="PANTHER" id="PTHR12526">
    <property type="entry name" value="GLYCOSYLTRANSFERASE"/>
    <property type="match status" value="1"/>
</dbReference>
<evidence type="ECO:0000313" key="2">
    <source>
        <dbReference type="EMBL" id="MBE9576227.1"/>
    </source>
</evidence>
<comment type="caution">
    <text evidence="2">The sequence shown here is derived from an EMBL/GenBank/DDBJ whole genome shotgun (WGS) entry which is preliminary data.</text>
</comment>
<name>A0ABR9WQN9_9FLAO</name>